<geneLocation type="plasmid" evidence="2 3">
    <name>pMETHO01</name>
</geneLocation>
<evidence type="ECO:0000313" key="3">
    <source>
        <dbReference type="Proteomes" id="UP000010866"/>
    </source>
</evidence>
<dbReference type="Proteomes" id="UP000010866">
    <property type="component" value="Plasmid pMETHO01"/>
</dbReference>
<name>L0L314_METHD</name>
<keyword evidence="1" id="KW-0472">Membrane</keyword>
<organism evidence="2 3">
    <name type="scientific">Methanomethylovorans hollandica (strain DSM 15978 / NBRC 107637 / DMS1)</name>
    <dbReference type="NCBI Taxonomy" id="867904"/>
    <lineage>
        <taxon>Archaea</taxon>
        <taxon>Methanobacteriati</taxon>
        <taxon>Methanobacteriota</taxon>
        <taxon>Stenosarchaea group</taxon>
        <taxon>Methanomicrobia</taxon>
        <taxon>Methanosarcinales</taxon>
        <taxon>Methanosarcinaceae</taxon>
        <taxon>Methanomethylovorans</taxon>
    </lineage>
</organism>
<dbReference type="EMBL" id="CP003363">
    <property type="protein sequence ID" value="AGB50783.1"/>
    <property type="molecule type" value="Genomic_DNA"/>
</dbReference>
<dbReference type="HOGENOM" id="CLU_2406375_0_0_2"/>
<feature type="transmembrane region" description="Helical" evidence="1">
    <location>
        <begin position="6"/>
        <end position="29"/>
    </location>
</feature>
<dbReference type="AlphaFoldDB" id="L0L314"/>
<gene>
    <name evidence="2" type="ordered locus">Metho_2653</name>
</gene>
<evidence type="ECO:0000256" key="1">
    <source>
        <dbReference type="SAM" id="Phobius"/>
    </source>
</evidence>
<evidence type="ECO:0000313" key="2">
    <source>
        <dbReference type="EMBL" id="AGB50783.1"/>
    </source>
</evidence>
<proteinExistence type="predicted"/>
<accession>L0L314</accession>
<dbReference type="KEGG" id="mhz:Metho_2653"/>
<keyword evidence="2" id="KW-0614">Plasmid</keyword>
<reference evidence="3" key="1">
    <citation type="submission" date="2012-02" db="EMBL/GenBank/DDBJ databases">
        <title>Complete sequence of plasmid of Methanomethylovorans hollandica DSM 15978.</title>
        <authorList>
            <person name="Lucas S."/>
            <person name="Copeland A."/>
            <person name="Lapidus A."/>
            <person name="Glavina del Rio T."/>
            <person name="Dalin E."/>
            <person name="Tice H."/>
            <person name="Bruce D."/>
            <person name="Goodwin L."/>
            <person name="Pitluck S."/>
            <person name="Peters L."/>
            <person name="Mikhailova N."/>
            <person name="Held B."/>
            <person name="Kyrpides N."/>
            <person name="Mavromatis K."/>
            <person name="Ivanova N."/>
            <person name="Brettin T."/>
            <person name="Detter J.C."/>
            <person name="Han C."/>
            <person name="Larimer F."/>
            <person name="Land M."/>
            <person name="Hauser L."/>
            <person name="Markowitz V."/>
            <person name="Cheng J.-F."/>
            <person name="Hugenholtz P."/>
            <person name="Woyke T."/>
            <person name="Wu D."/>
            <person name="Spring S."/>
            <person name="Schroeder M."/>
            <person name="Brambilla E."/>
            <person name="Klenk H.-P."/>
            <person name="Eisen J.A."/>
        </authorList>
    </citation>
    <scope>NUCLEOTIDE SEQUENCE [LARGE SCALE GENOMIC DNA]</scope>
    <source>
        <strain evidence="3">DSM 15978 / NBRC 107637 / DMS1</strain>
        <plasmid evidence="3">Plasmid pMETHO01</plasmid>
    </source>
</reference>
<keyword evidence="1" id="KW-1133">Transmembrane helix</keyword>
<dbReference type="GeneID" id="14401615"/>
<keyword evidence="1" id="KW-0812">Transmembrane</keyword>
<sequence length="92" mass="10394" precursor="true">MQMSLLGIFVVFVLGLLSPIFLGMIFSVTQKNYPKFEHKSTFEIETKNGDKIIGALPSFRDHIRVMIGNKPIFVNPNDIRNIKVVNSANKSK</sequence>
<keyword evidence="3" id="KW-1185">Reference proteome</keyword>
<dbReference type="RefSeq" id="WP_015313915.1">
    <property type="nucleotide sequence ID" value="NC_019972.1"/>
</dbReference>
<protein>
    <submittedName>
        <fullName evidence="2">Uncharacterized protein</fullName>
    </submittedName>
</protein>